<comment type="caution">
    <text evidence="1">The sequence shown here is derived from an EMBL/GenBank/DDBJ whole genome shotgun (WGS) entry which is preliminary data.</text>
</comment>
<sequence>MNEITFTIDGPVQAQQRPRFSRQNGHVRTYDAKESRTYKAHVTRTASRYAPEQLIDSAIELHVVIYRPLTSDIKRSKIQTTKALSGERKPIKKPDIENLVKGIMDGCTGVLWVDDSLVTKLVAEKVFGEEERAEITIKY</sequence>
<keyword evidence="2" id="KW-1185">Reference proteome</keyword>
<name>A0ABW5XX27_9BACL</name>
<organism evidence="1 2">
    <name type="scientific">Kurthia populi</name>
    <dbReference type="NCBI Taxonomy" id="1562132"/>
    <lineage>
        <taxon>Bacteria</taxon>
        <taxon>Bacillati</taxon>
        <taxon>Bacillota</taxon>
        <taxon>Bacilli</taxon>
        <taxon>Bacillales</taxon>
        <taxon>Caryophanaceae</taxon>
        <taxon>Kurthia</taxon>
    </lineage>
</organism>
<gene>
    <name evidence="1" type="ORF">ACFSY7_03470</name>
</gene>
<reference evidence="2" key="1">
    <citation type="journal article" date="2019" name="Int. J. Syst. Evol. Microbiol.">
        <title>The Global Catalogue of Microorganisms (GCM) 10K type strain sequencing project: providing services to taxonomists for standard genome sequencing and annotation.</title>
        <authorList>
            <consortium name="The Broad Institute Genomics Platform"/>
            <consortium name="The Broad Institute Genome Sequencing Center for Infectious Disease"/>
            <person name="Wu L."/>
            <person name="Ma J."/>
        </authorList>
    </citation>
    <scope>NUCLEOTIDE SEQUENCE [LARGE SCALE GENOMIC DNA]</scope>
    <source>
        <strain evidence="2">KCTC 33522</strain>
    </source>
</reference>
<dbReference type="InterPro" id="IPR008822">
    <property type="entry name" value="Endonuclease_RusA-like"/>
</dbReference>
<evidence type="ECO:0000313" key="1">
    <source>
        <dbReference type="EMBL" id="MFD2867564.1"/>
    </source>
</evidence>
<dbReference type="InterPro" id="IPR036614">
    <property type="entry name" value="RusA-like_sf"/>
</dbReference>
<dbReference type="Pfam" id="PF05866">
    <property type="entry name" value="RusA"/>
    <property type="match status" value="1"/>
</dbReference>
<accession>A0ABW5XX27</accession>
<dbReference type="Gene3D" id="3.30.1330.70">
    <property type="entry name" value="Holliday junction resolvase RusA"/>
    <property type="match status" value="1"/>
</dbReference>
<proteinExistence type="predicted"/>
<dbReference type="Proteomes" id="UP001597568">
    <property type="component" value="Unassembled WGS sequence"/>
</dbReference>
<dbReference type="RefSeq" id="WP_380146851.1">
    <property type="nucleotide sequence ID" value="NZ_JBHUOR010000019.1"/>
</dbReference>
<dbReference type="SUPFAM" id="SSF103084">
    <property type="entry name" value="Holliday junction resolvase RusA"/>
    <property type="match status" value="1"/>
</dbReference>
<protein>
    <submittedName>
        <fullName evidence="1">RusA family crossover junction endodeoxyribonuclease</fullName>
    </submittedName>
</protein>
<dbReference type="EMBL" id="JBHUOR010000019">
    <property type="protein sequence ID" value="MFD2867564.1"/>
    <property type="molecule type" value="Genomic_DNA"/>
</dbReference>
<evidence type="ECO:0000313" key="2">
    <source>
        <dbReference type="Proteomes" id="UP001597568"/>
    </source>
</evidence>